<evidence type="ECO:0000256" key="6">
    <source>
        <dbReference type="ARBA" id="ARBA00023157"/>
    </source>
</evidence>
<keyword evidence="5" id="KW-0391">Immunity</keyword>
<dbReference type="Pfam" id="PF00089">
    <property type="entry name" value="Trypsin"/>
    <property type="match status" value="2"/>
</dbReference>
<dbReference type="AlphaFoldDB" id="A0A9N9WQM5"/>
<dbReference type="GO" id="GO:0045087">
    <property type="term" value="P:innate immune response"/>
    <property type="evidence" value="ECO:0007669"/>
    <property type="project" value="UniProtKB-KW"/>
</dbReference>
<dbReference type="GO" id="GO:0005576">
    <property type="term" value="C:extracellular region"/>
    <property type="evidence" value="ECO:0007669"/>
    <property type="project" value="UniProtKB-SubCell"/>
</dbReference>
<dbReference type="PROSITE" id="PS50240">
    <property type="entry name" value="TRYPSIN_DOM"/>
    <property type="match status" value="2"/>
</dbReference>
<keyword evidence="11" id="KW-0812">Transmembrane</keyword>
<dbReference type="Gene3D" id="2.40.10.10">
    <property type="entry name" value="Trypsin-like serine proteases"/>
    <property type="match status" value="4"/>
</dbReference>
<keyword evidence="15" id="KW-1185">Reference proteome</keyword>
<dbReference type="PRINTS" id="PR00722">
    <property type="entry name" value="CHYMOTRYPSIN"/>
</dbReference>
<dbReference type="OrthoDB" id="6261922at2759"/>
<feature type="domain" description="Peptidase S1" evidence="13">
    <location>
        <begin position="502"/>
        <end position="727"/>
    </location>
</feature>
<evidence type="ECO:0000256" key="8">
    <source>
        <dbReference type="ARBA" id="ARBA00024195"/>
    </source>
</evidence>
<feature type="domain" description="Peptidase S1" evidence="13">
    <location>
        <begin position="99"/>
        <end position="361"/>
    </location>
</feature>
<evidence type="ECO:0000256" key="1">
    <source>
        <dbReference type="ARBA" id="ARBA00004613"/>
    </source>
</evidence>
<dbReference type="InterPro" id="IPR043504">
    <property type="entry name" value="Peptidase_S1_PA_chymotrypsin"/>
</dbReference>
<keyword evidence="2" id="KW-0964">Secreted</keyword>
<evidence type="ECO:0000256" key="2">
    <source>
        <dbReference type="ARBA" id="ARBA00022525"/>
    </source>
</evidence>
<dbReference type="SMART" id="SM00020">
    <property type="entry name" value="Tryp_SPc"/>
    <property type="match status" value="2"/>
</dbReference>
<evidence type="ECO:0000313" key="14">
    <source>
        <dbReference type="EMBL" id="CAG9802041.1"/>
    </source>
</evidence>
<proteinExistence type="inferred from homology"/>
<reference evidence="14" key="2">
    <citation type="submission" date="2022-10" db="EMBL/GenBank/DDBJ databases">
        <authorList>
            <consortium name="ENA_rothamsted_submissions"/>
            <consortium name="culmorum"/>
            <person name="King R."/>
        </authorList>
    </citation>
    <scope>NUCLEOTIDE SEQUENCE</scope>
</reference>
<dbReference type="FunFam" id="2.40.10.10:FF:000038">
    <property type="entry name" value="Serine protease"/>
    <property type="match status" value="1"/>
</dbReference>
<keyword evidence="6" id="KW-1015">Disulfide bond</keyword>
<dbReference type="EMBL" id="OU895878">
    <property type="protein sequence ID" value="CAG9802041.1"/>
    <property type="molecule type" value="Genomic_DNA"/>
</dbReference>
<feature type="chain" id="PRO_5040378325" description="Phenoloxidase-activating factor 2" evidence="12">
    <location>
        <begin position="20"/>
        <end position="727"/>
    </location>
</feature>
<evidence type="ECO:0000256" key="10">
    <source>
        <dbReference type="ARBA" id="ARBA00076468"/>
    </source>
</evidence>
<dbReference type="Proteomes" id="UP001153620">
    <property type="component" value="Chromosome 2"/>
</dbReference>
<keyword evidence="3" id="KW-0399">Innate immunity</keyword>
<evidence type="ECO:0000256" key="3">
    <source>
        <dbReference type="ARBA" id="ARBA00022588"/>
    </source>
</evidence>
<dbReference type="GO" id="GO:0004252">
    <property type="term" value="F:serine-type endopeptidase activity"/>
    <property type="evidence" value="ECO:0007669"/>
    <property type="project" value="InterPro"/>
</dbReference>
<keyword evidence="7" id="KW-0325">Glycoprotein</keyword>
<keyword evidence="4 12" id="KW-0732">Signal</keyword>
<accession>A0A9N9WQM5</accession>
<protein>
    <recommendedName>
        <fullName evidence="9">Phenoloxidase-activating factor 2</fullName>
    </recommendedName>
    <alternativeName>
        <fullName evidence="10">Prophenoloxidase-activating factor II</fullName>
    </alternativeName>
</protein>
<dbReference type="SUPFAM" id="SSF50494">
    <property type="entry name" value="Trypsin-like serine proteases"/>
    <property type="match status" value="2"/>
</dbReference>
<evidence type="ECO:0000256" key="9">
    <source>
        <dbReference type="ARBA" id="ARBA00068096"/>
    </source>
</evidence>
<organism evidence="14 15">
    <name type="scientific">Chironomus riparius</name>
    <dbReference type="NCBI Taxonomy" id="315576"/>
    <lineage>
        <taxon>Eukaryota</taxon>
        <taxon>Metazoa</taxon>
        <taxon>Ecdysozoa</taxon>
        <taxon>Arthropoda</taxon>
        <taxon>Hexapoda</taxon>
        <taxon>Insecta</taxon>
        <taxon>Pterygota</taxon>
        <taxon>Neoptera</taxon>
        <taxon>Endopterygota</taxon>
        <taxon>Diptera</taxon>
        <taxon>Nematocera</taxon>
        <taxon>Chironomoidea</taxon>
        <taxon>Chironomidae</taxon>
        <taxon>Chironominae</taxon>
        <taxon>Chironomus</taxon>
    </lineage>
</organism>
<dbReference type="FunFam" id="2.40.10.10:FF:000028">
    <property type="entry name" value="Serine protease easter"/>
    <property type="match status" value="1"/>
</dbReference>
<dbReference type="InterPro" id="IPR001314">
    <property type="entry name" value="Peptidase_S1A"/>
</dbReference>
<dbReference type="GO" id="GO:0006508">
    <property type="term" value="P:proteolysis"/>
    <property type="evidence" value="ECO:0007669"/>
    <property type="project" value="InterPro"/>
</dbReference>
<dbReference type="Pfam" id="PF18322">
    <property type="entry name" value="CLIP_1"/>
    <property type="match status" value="2"/>
</dbReference>
<sequence length="727" mass="80499">MVKLINFAILLSIIVAINARTIKKTKLCTTDLGTEGKCVPIHLCNNGKIVTNGDGSIDPRFSVRIDLEMDINSECEHYLEECCSLNKVFPGNHTLKPKLYAGQCGLRNNDGIGFSVTEKDLEAQYGEFPWMVGILQREHNIYMCGGSLIAENVVLTAAHCLNESNLNDLSIRAGEYDTQTIFELFPHVDYVVKKVVIHEAFYRRALLNDIALLFLEKKAKMSDVIGTICLPSQDQAYDNKNCIATGWGKDKFGREGLYQSILKKIELPTVPFDDCEEKLRETRLGEDFELDTSFMCAGGDEGKDTCKGDGGSPLICPVDGQVNQYYQAGIVAWGIECGKKDVPGVYINVANYRDWIEKQIKINVCLSTVHEKSVFRLIINTTSLSQIMAKLIYFTIILSIFVAIITGATSKRKLCTTFDGMDGKCVPLANCINGTIVKNGFGMIDPRFHKDVDLRENTNGQCEDYLEECCRLNTISPISTIIPNEQVTECGIRNGDGVGVRITGASDGEAEYGEFPWMVALLQIESGQIMYLCGGSLIAQNVVLTAAHCLNESNLNDLLIRAGEYDTQTTDELFPHVDYKVKNVVIHENFNRPVLLNDIALLFLEEKAIMNDIVQTICLPSQDQAFDSKSCIATGWGKDKFGREGLYQSIPKKIELPTVPFSDCEEKLRETRLGEDFELDTSFICAGGDEGKDACKGDGGSPLVCPINGQVNQYYQAGIVAWGKDLI</sequence>
<dbReference type="PROSITE" id="PS00134">
    <property type="entry name" value="TRYPSIN_HIS"/>
    <property type="match status" value="2"/>
</dbReference>
<dbReference type="CDD" id="cd00190">
    <property type="entry name" value="Tryp_SPc"/>
    <property type="match status" value="2"/>
</dbReference>
<evidence type="ECO:0000313" key="15">
    <source>
        <dbReference type="Proteomes" id="UP001153620"/>
    </source>
</evidence>
<dbReference type="PANTHER" id="PTHR24256">
    <property type="entry name" value="TRYPTASE-RELATED"/>
    <property type="match status" value="1"/>
</dbReference>
<reference evidence="14" key="1">
    <citation type="submission" date="2022-01" db="EMBL/GenBank/DDBJ databases">
        <authorList>
            <person name="King R."/>
        </authorList>
    </citation>
    <scope>NUCLEOTIDE SEQUENCE</scope>
</reference>
<evidence type="ECO:0000256" key="11">
    <source>
        <dbReference type="SAM" id="Phobius"/>
    </source>
</evidence>
<evidence type="ECO:0000256" key="12">
    <source>
        <dbReference type="SAM" id="SignalP"/>
    </source>
</evidence>
<evidence type="ECO:0000259" key="13">
    <source>
        <dbReference type="PROSITE" id="PS50240"/>
    </source>
</evidence>
<dbReference type="InterPro" id="IPR051487">
    <property type="entry name" value="Ser/Thr_Proteases_Immune/Dev"/>
</dbReference>
<keyword evidence="11" id="KW-0472">Membrane</keyword>
<dbReference type="InterPro" id="IPR041515">
    <property type="entry name" value="PPAF-2-like_Clip"/>
</dbReference>
<gene>
    <name evidence="14" type="ORF">CHIRRI_LOCUS4957</name>
</gene>
<feature type="signal peptide" evidence="12">
    <location>
        <begin position="1"/>
        <end position="19"/>
    </location>
</feature>
<dbReference type="InterPro" id="IPR018114">
    <property type="entry name" value="TRYPSIN_HIS"/>
</dbReference>
<comment type="similarity">
    <text evidence="8">Belongs to the peptidase S1 family. CLIP subfamily.</text>
</comment>
<dbReference type="InterPro" id="IPR001254">
    <property type="entry name" value="Trypsin_dom"/>
</dbReference>
<keyword evidence="11" id="KW-1133">Transmembrane helix</keyword>
<evidence type="ECO:0000256" key="5">
    <source>
        <dbReference type="ARBA" id="ARBA00022859"/>
    </source>
</evidence>
<dbReference type="InterPro" id="IPR009003">
    <property type="entry name" value="Peptidase_S1_PA"/>
</dbReference>
<evidence type="ECO:0000256" key="4">
    <source>
        <dbReference type="ARBA" id="ARBA00022729"/>
    </source>
</evidence>
<name>A0A9N9WQM5_9DIPT</name>
<feature type="transmembrane region" description="Helical" evidence="11">
    <location>
        <begin position="391"/>
        <end position="409"/>
    </location>
</feature>
<comment type="subcellular location">
    <subcellularLocation>
        <location evidence="1">Secreted</location>
    </subcellularLocation>
</comment>
<evidence type="ECO:0000256" key="7">
    <source>
        <dbReference type="ARBA" id="ARBA00023180"/>
    </source>
</evidence>